<evidence type="ECO:0000259" key="8">
    <source>
        <dbReference type="PROSITE" id="PS51277"/>
    </source>
</evidence>
<accession>A0AAV1CCI5</accession>
<dbReference type="PROSITE" id="PS51277">
    <property type="entry name" value="BURP"/>
    <property type="match status" value="1"/>
</dbReference>
<sequence>MLRILIIKLRLHSFPSKSTIFILIPLLSLAISFVEIMIKCAAPPLLRLVILFTIYSSFNVCLTAGGTESGQKLAGESPFTAKASFIRYWKKKVSTNLPKPFFLDKASPLDAVQLATFSKLADQNSLSTQLPTFCKQANLFCFPDVGTSLEKHSKDVNFAEYQLQNFTNYGTDRQAGVDSFKNYSNGENVDAVDTFRRYSHDSIGHDDKFTSYALDANVVDQRFNTYGTGTTGGNGKFSNYNNEANVPGLTFTSYSDSTNGRTQDFTTYTEHANGDVETFTSYGKNGNGAENKFTSYATDSNGQASNFNNYGETGNGESDNFTSYGFNGNVPTNTFKSYARGGNGETQTFNSYGFDTTFPTNNFQSYGSRGNGITQNFANYRGQSNGGDDSFQSYAQGSNSQVLGFTNYGKIYSGGSDTFKEYSKGSNGGPTVDFKTYGVTNRVFKDYAKTGVTFSDYRNVTGSPLAAMASSTSTTKKKMNSRWVEPGKFFREKMLKTGTVMPMPDIKDKMPKRSFLPRAILSKIPFSSAKIGELNKIFHAADDSSTTRMMTNTLNECERAPSPGETKRCVGSAEDMVDFATSVLGKNVVVRSTKNTQGSTKDILIGSVTGINGGQVTKSVSCHQSLYPYLLYYCHSVPKVRVYEADILDPKSKSNINHGVAICHIDTSSWSQTHGAFLALGSGPGKIEVCHWIFQNDMTWTFAD</sequence>
<keyword evidence="7" id="KW-0472">Membrane</keyword>
<evidence type="ECO:0000313" key="9">
    <source>
        <dbReference type="EMBL" id="CAI9092913.1"/>
    </source>
</evidence>
<dbReference type="Pfam" id="PF03181">
    <property type="entry name" value="BURP"/>
    <property type="match status" value="1"/>
</dbReference>
<keyword evidence="4" id="KW-0052">Apoplast</keyword>
<dbReference type="AlphaFoldDB" id="A0AAV1CCI5"/>
<keyword evidence="3" id="KW-0134">Cell wall</keyword>
<name>A0AAV1CCI5_OLDCO</name>
<proteinExistence type="predicted"/>
<keyword evidence="10" id="KW-1185">Reference proteome</keyword>
<dbReference type="GO" id="GO:0048046">
    <property type="term" value="C:apoplast"/>
    <property type="evidence" value="ECO:0007669"/>
    <property type="project" value="UniProtKB-SubCell"/>
</dbReference>
<evidence type="ECO:0000256" key="4">
    <source>
        <dbReference type="ARBA" id="ARBA00022523"/>
    </source>
</evidence>
<protein>
    <submittedName>
        <fullName evidence="9">OLC1v1028272C2</fullName>
    </submittedName>
</protein>
<dbReference type="SMART" id="SM01045">
    <property type="entry name" value="BURP"/>
    <property type="match status" value="1"/>
</dbReference>
<keyword evidence="7" id="KW-0812">Transmembrane</keyword>
<dbReference type="PANTHER" id="PTHR31458">
    <property type="entry name" value="POLYGALACTURONASE 1 BETA-LIKE PROTEIN 2"/>
    <property type="match status" value="1"/>
</dbReference>
<dbReference type="InterPro" id="IPR051897">
    <property type="entry name" value="PG-associated_BURP"/>
</dbReference>
<dbReference type="InterPro" id="IPR004873">
    <property type="entry name" value="BURP_dom"/>
</dbReference>
<dbReference type="PANTHER" id="PTHR31458:SF2">
    <property type="entry name" value="POLYGALACTURONASE 1 BETA-LIKE PROTEIN 2"/>
    <property type="match status" value="1"/>
</dbReference>
<evidence type="ECO:0000256" key="2">
    <source>
        <dbReference type="ARBA" id="ARBA00004271"/>
    </source>
</evidence>
<evidence type="ECO:0000256" key="6">
    <source>
        <dbReference type="ARBA" id="ARBA00023180"/>
    </source>
</evidence>
<organism evidence="9 10">
    <name type="scientific">Oldenlandia corymbosa var. corymbosa</name>
    <dbReference type="NCBI Taxonomy" id="529605"/>
    <lineage>
        <taxon>Eukaryota</taxon>
        <taxon>Viridiplantae</taxon>
        <taxon>Streptophyta</taxon>
        <taxon>Embryophyta</taxon>
        <taxon>Tracheophyta</taxon>
        <taxon>Spermatophyta</taxon>
        <taxon>Magnoliopsida</taxon>
        <taxon>eudicotyledons</taxon>
        <taxon>Gunneridae</taxon>
        <taxon>Pentapetalae</taxon>
        <taxon>asterids</taxon>
        <taxon>lamiids</taxon>
        <taxon>Gentianales</taxon>
        <taxon>Rubiaceae</taxon>
        <taxon>Rubioideae</taxon>
        <taxon>Spermacoceae</taxon>
        <taxon>Hedyotis-Oldenlandia complex</taxon>
        <taxon>Oldenlandia</taxon>
    </lineage>
</organism>
<keyword evidence="5" id="KW-0732">Signal</keyword>
<evidence type="ECO:0000256" key="1">
    <source>
        <dbReference type="ARBA" id="ARBA00004191"/>
    </source>
</evidence>
<gene>
    <name evidence="9" type="ORF">OLC1_LOCUS4465</name>
</gene>
<dbReference type="Proteomes" id="UP001161247">
    <property type="component" value="Chromosome 2"/>
</dbReference>
<feature type="transmembrane region" description="Helical" evidence="7">
    <location>
        <begin position="20"/>
        <end position="38"/>
    </location>
</feature>
<evidence type="ECO:0000256" key="3">
    <source>
        <dbReference type="ARBA" id="ARBA00022512"/>
    </source>
</evidence>
<evidence type="ECO:0000256" key="5">
    <source>
        <dbReference type="ARBA" id="ARBA00022729"/>
    </source>
</evidence>
<dbReference type="EMBL" id="OX459119">
    <property type="protein sequence ID" value="CAI9092913.1"/>
    <property type="molecule type" value="Genomic_DNA"/>
</dbReference>
<feature type="domain" description="BURP" evidence="8">
    <location>
        <begin position="489"/>
        <end position="703"/>
    </location>
</feature>
<comment type="subcellular location">
    <subcellularLocation>
        <location evidence="1">Secreted</location>
        <location evidence="1">Cell wall</location>
    </subcellularLocation>
    <subcellularLocation>
        <location evidence="2">Secreted</location>
        <location evidence="2">Extracellular space</location>
        <location evidence="2">Apoplast</location>
    </subcellularLocation>
</comment>
<evidence type="ECO:0000256" key="7">
    <source>
        <dbReference type="SAM" id="Phobius"/>
    </source>
</evidence>
<keyword evidence="6" id="KW-0325">Glycoprotein</keyword>
<keyword evidence="3" id="KW-0964">Secreted</keyword>
<keyword evidence="7" id="KW-1133">Transmembrane helix</keyword>
<reference evidence="9" key="1">
    <citation type="submission" date="2023-03" db="EMBL/GenBank/DDBJ databases">
        <authorList>
            <person name="Julca I."/>
        </authorList>
    </citation>
    <scope>NUCLEOTIDE SEQUENCE</scope>
</reference>
<feature type="transmembrane region" description="Helical" evidence="7">
    <location>
        <begin position="45"/>
        <end position="65"/>
    </location>
</feature>
<evidence type="ECO:0000313" key="10">
    <source>
        <dbReference type="Proteomes" id="UP001161247"/>
    </source>
</evidence>